<sequence length="195" mass="19951">MSRAPWAVAALTVTLLCTGLGLLHGGEGAEPGTSGIADALPSRALGLSGHRRLVRELEHSGTHSHTPARRSRTGAAGPLRASRPLRLRIPSLGVDLPLAEGAPAGEDAAGWDAAGPAPGSAGTAVVTGNGLPLAELRRGRTVEIPRADHRTAVFTVERVSPYGVTAPDRGGRARLRLVSGETSVLARLTGPLRTG</sequence>
<evidence type="ECO:0000256" key="1">
    <source>
        <dbReference type="SAM" id="MobiDB-lite"/>
    </source>
</evidence>
<evidence type="ECO:0008006" key="4">
    <source>
        <dbReference type="Google" id="ProtNLM"/>
    </source>
</evidence>
<gene>
    <name evidence="2" type="ORF">GCM10010302_36030</name>
</gene>
<dbReference type="CDD" id="cd05829">
    <property type="entry name" value="Sortase_F"/>
    <property type="match status" value="1"/>
</dbReference>
<reference evidence="2 3" key="1">
    <citation type="journal article" date="2019" name="Int. J. Syst. Evol. Microbiol.">
        <title>The Global Catalogue of Microorganisms (GCM) 10K type strain sequencing project: providing services to taxonomists for standard genome sequencing and annotation.</title>
        <authorList>
            <consortium name="The Broad Institute Genomics Platform"/>
            <consortium name="The Broad Institute Genome Sequencing Center for Infectious Disease"/>
            <person name="Wu L."/>
            <person name="Ma J."/>
        </authorList>
    </citation>
    <scope>NUCLEOTIDE SEQUENCE [LARGE SCALE GENOMIC DNA]</scope>
    <source>
        <strain evidence="2 3">JCM 4505</strain>
    </source>
</reference>
<evidence type="ECO:0000313" key="2">
    <source>
        <dbReference type="EMBL" id="GAA0294202.1"/>
    </source>
</evidence>
<feature type="region of interest" description="Disordered" evidence="1">
    <location>
        <begin position="58"/>
        <end position="81"/>
    </location>
</feature>
<keyword evidence="3" id="KW-1185">Reference proteome</keyword>
<comment type="caution">
    <text evidence="2">The sequence shown here is derived from an EMBL/GenBank/DDBJ whole genome shotgun (WGS) entry which is preliminary data.</text>
</comment>
<dbReference type="RefSeq" id="WP_344159970.1">
    <property type="nucleotide sequence ID" value="NZ_BAAABV010000017.1"/>
</dbReference>
<dbReference type="InterPro" id="IPR042001">
    <property type="entry name" value="Sortase_F"/>
</dbReference>
<proteinExistence type="predicted"/>
<evidence type="ECO:0000313" key="3">
    <source>
        <dbReference type="Proteomes" id="UP001501867"/>
    </source>
</evidence>
<organism evidence="2 3">
    <name type="scientific">Streptomyces polychromogenes</name>
    <dbReference type="NCBI Taxonomy" id="67342"/>
    <lineage>
        <taxon>Bacteria</taxon>
        <taxon>Bacillati</taxon>
        <taxon>Actinomycetota</taxon>
        <taxon>Actinomycetes</taxon>
        <taxon>Kitasatosporales</taxon>
        <taxon>Streptomycetaceae</taxon>
        <taxon>Streptomyces</taxon>
    </lineage>
</organism>
<dbReference type="Gene3D" id="2.40.260.10">
    <property type="entry name" value="Sortase"/>
    <property type="match status" value="1"/>
</dbReference>
<dbReference type="EMBL" id="BAAABV010000017">
    <property type="protein sequence ID" value="GAA0294202.1"/>
    <property type="molecule type" value="Genomic_DNA"/>
</dbReference>
<protein>
    <recommendedName>
        <fullName evidence="4">Class F sortase</fullName>
    </recommendedName>
</protein>
<dbReference type="InterPro" id="IPR023365">
    <property type="entry name" value="Sortase_dom-sf"/>
</dbReference>
<accession>A0ABN0VF57</accession>
<dbReference type="Proteomes" id="UP001501867">
    <property type="component" value="Unassembled WGS sequence"/>
</dbReference>
<name>A0ABN0VF57_9ACTN</name>